<dbReference type="EMBL" id="JAODUO010001524">
    <property type="protein sequence ID" value="KAK2162435.1"/>
    <property type="molecule type" value="Genomic_DNA"/>
</dbReference>
<evidence type="ECO:0000313" key="3">
    <source>
        <dbReference type="Proteomes" id="UP001209878"/>
    </source>
</evidence>
<keyword evidence="3" id="KW-1185">Reference proteome</keyword>
<feature type="region of interest" description="Disordered" evidence="1">
    <location>
        <begin position="109"/>
        <end position="136"/>
    </location>
</feature>
<evidence type="ECO:0000256" key="1">
    <source>
        <dbReference type="SAM" id="MobiDB-lite"/>
    </source>
</evidence>
<sequence length="136" mass="14905">MDSFQPRLGIVAVQEAAKSVARCAHCQGNRNMSNMVCVLVTTNSQTDQLNPGTLGTNLMLGRESQSRLTSNDPSLLSRHICNDSRPEHYRNKIKIVSRDTEIYTSRSVVHSTGRSTNHNLSETDSNHALPALTLGA</sequence>
<feature type="compositionally biased region" description="Polar residues" evidence="1">
    <location>
        <begin position="109"/>
        <end position="123"/>
    </location>
</feature>
<dbReference type="Proteomes" id="UP001209878">
    <property type="component" value="Unassembled WGS sequence"/>
</dbReference>
<proteinExistence type="predicted"/>
<gene>
    <name evidence="2" type="ORF">NP493_1524g00021</name>
</gene>
<dbReference type="AlphaFoldDB" id="A0AAD9K1X1"/>
<protein>
    <submittedName>
        <fullName evidence="2">Uncharacterized protein</fullName>
    </submittedName>
</protein>
<name>A0AAD9K1X1_RIDPI</name>
<evidence type="ECO:0000313" key="2">
    <source>
        <dbReference type="EMBL" id="KAK2162435.1"/>
    </source>
</evidence>
<reference evidence="2" key="1">
    <citation type="journal article" date="2023" name="Mol. Biol. Evol.">
        <title>Third-Generation Sequencing Reveals the Adaptive Role of the Epigenome in Three Deep-Sea Polychaetes.</title>
        <authorList>
            <person name="Perez M."/>
            <person name="Aroh O."/>
            <person name="Sun Y."/>
            <person name="Lan Y."/>
            <person name="Juniper S.K."/>
            <person name="Young C.R."/>
            <person name="Angers B."/>
            <person name="Qian P.Y."/>
        </authorList>
    </citation>
    <scope>NUCLEOTIDE SEQUENCE</scope>
    <source>
        <strain evidence="2">R07B-5</strain>
    </source>
</reference>
<organism evidence="2 3">
    <name type="scientific">Ridgeia piscesae</name>
    <name type="common">Tubeworm</name>
    <dbReference type="NCBI Taxonomy" id="27915"/>
    <lineage>
        <taxon>Eukaryota</taxon>
        <taxon>Metazoa</taxon>
        <taxon>Spiralia</taxon>
        <taxon>Lophotrochozoa</taxon>
        <taxon>Annelida</taxon>
        <taxon>Polychaeta</taxon>
        <taxon>Sedentaria</taxon>
        <taxon>Canalipalpata</taxon>
        <taxon>Sabellida</taxon>
        <taxon>Siboglinidae</taxon>
        <taxon>Ridgeia</taxon>
    </lineage>
</organism>
<accession>A0AAD9K1X1</accession>
<comment type="caution">
    <text evidence="2">The sequence shown here is derived from an EMBL/GenBank/DDBJ whole genome shotgun (WGS) entry which is preliminary data.</text>
</comment>